<keyword evidence="8" id="KW-0456">Lyase</keyword>
<keyword evidence="1 4" id="KW-0285">Flavoprotein</keyword>
<dbReference type="GO" id="GO:0003677">
    <property type="term" value="F:DNA binding"/>
    <property type="evidence" value="ECO:0007669"/>
    <property type="project" value="TreeGrafter"/>
</dbReference>
<evidence type="ECO:0000259" key="7">
    <source>
        <dbReference type="PROSITE" id="PS51645"/>
    </source>
</evidence>
<dbReference type="PROSITE" id="PS51645">
    <property type="entry name" value="PHR_CRY_ALPHA_BETA"/>
    <property type="match status" value="1"/>
</dbReference>
<feature type="region of interest" description="Disordered" evidence="6">
    <location>
        <begin position="467"/>
        <end position="516"/>
    </location>
</feature>
<dbReference type="InterPro" id="IPR005101">
    <property type="entry name" value="Cryptochr/Photolyase_FAD-bd"/>
</dbReference>
<feature type="binding site" evidence="4">
    <location>
        <position position="268"/>
    </location>
    <ligand>
        <name>FAD</name>
        <dbReference type="ChEBI" id="CHEBI:57692"/>
    </ligand>
</feature>
<dbReference type="InterPro" id="IPR036134">
    <property type="entry name" value="Crypto/Photolyase_FAD-like_sf"/>
</dbReference>
<dbReference type="Gene3D" id="1.10.579.10">
    <property type="entry name" value="DNA Cyclobutane Dipyrimidine Photolyase, subunit A, domain 3"/>
    <property type="match status" value="1"/>
</dbReference>
<evidence type="ECO:0000256" key="1">
    <source>
        <dbReference type="ARBA" id="ARBA00022630"/>
    </source>
</evidence>
<dbReference type="GO" id="GO:0003904">
    <property type="term" value="F:deoxyribodipyrimidine photo-lyase activity"/>
    <property type="evidence" value="ECO:0007669"/>
    <property type="project" value="TreeGrafter"/>
</dbReference>
<dbReference type="AlphaFoldDB" id="A0A859FJV2"/>
<organism evidence="8 9">
    <name type="scientific">Paenalkalicoccus suaedae</name>
    <dbReference type="NCBI Taxonomy" id="2592382"/>
    <lineage>
        <taxon>Bacteria</taxon>
        <taxon>Bacillati</taxon>
        <taxon>Bacillota</taxon>
        <taxon>Bacilli</taxon>
        <taxon>Bacillales</taxon>
        <taxon>Bacillaceae</taxon>
        <taxon>Paenalkalicoccus</taxon>
    </lineage>
</organism>
<dbReference type="Gene3D" id="3.40.50.620">
    <property type="entry name" value="HUPs"/>
    <property type="match status" value="1"/>
</dbReference>
<evidence type="ECO:0000313" key="8">
    <source>
        <dbReference type="EMBL" id="QKS73078.1"/>
    </source>
</evidence>
<evidence type="ECO:0000256" key="3">
    <source>
        <dbReference type="ARBA" id="ARBA00022991"/>
    </source>
</evidence>
<dbReference type="GO" id="GO:0006139">
    <property type="term" value="P:nucleobase-containing compound metabolic process"/>
    <property type="evidence" value="ECO:0007669"/>
    <property type="project" value="UniProtKB-ARBA"/>
</dbReference>
<dbReference type="InterPro" id="IPR006050">
    <property type="entry name" value="DNA_photolyase_N"/>
</dbReference>
<protein>
    <submittedName>
        <fullName evidence="8">Deoxyribodipyrimidine photo-lyase</fullName>
    </submittedName>
</protein>
<accession>A0A859FJV2</accession>
<feature type="compositionally biased region" description="Basic and acidic residues" evidence="6">
    <location>
        <begin position="467"/>
        <end position="476"/>
    </location>
</feature>
<sequence>MNVIWYKRDIRIYDHEPLAKATASKSPVLPLYVLEPSVWQAGDLSQRHLQFVIESLYELQTQLQKRGATLFVAVGEMEEVLEALEATYGDFTLFSHEENGTPFTFERDKRVLRWMRERGHVMAEYQGYGVTRRLKSRDDFQKLYQIHVQSPVHPAPKQILSADPDEIPDLLTTDLRMLERYAAPGERIRYGQQGGEKLAHETLKTFLEERFETYNVHISKPMASSTSCSRLSPYIAWGNISIRYIYQQSIKQMAQVKNAFHRRQLEGFLSRLHWHCHFIQRLEDEPEIAHETINPAFDAARTEWNEESYQRWLNGQTGIPLIDAAMRCLHKTGWVNFRSRAMVVSFVCNTLLLDWRRPSEDLAMLFLDYEPGIHFSQMQMQAGTTGFNTIRIYNPIKQGKDHDADGRFIRRFVPELKDLPTEFVHEPWKSPSFDDLGYPAPMVDVSQANGVARKVLWGIKATPEAEEHAMKKLEKHGSRKRQHQQKRDSAKTKKTTRSKKAKNEPEQLSLFGDDWE</sequence>
<dbReference type="RefSeq" id="WP_176011041.1">
    <property type="nucleotide sequence ID" value="NZ_CP041372.2"/>
</dbReference>
<dbReference type="Pfam" id="PF00875">
    <property type="entry name" value="DNA_photolyase"/>
    <property type="match status" value="1"/>
</dbReference>
<keyword evidence="2 4" id="KW-0274">FAD</keyword>
<dbReference type="PANTHER" id="PTHR11455">
    <property type="entry name" value="CRYPTOCHROME"/>
    <property type="match status" value="1"/>
</dbReference>
<dbReference type="GO" id="GO:0071949">
    <property type="term" value="F:FAD binding"/>
    <property type="evidence" value="ECO:0007669"/>
    <property type="project" value="TreeGrafter"/>
</dbReference>
<name>A0A859FJV2_9BACI</name>
<evidence type="ECO:0000256" key="2">
    <source>
        <dbReference type="ARBA" id="ARBA00022827"/>
    </source>
</evidence>
<reference evidence="9" key="1">
    <citation type="submission" date="2019-07" db="EMBL/GenBank/DDBJ databases">
        <title>Bacillus alkalisoli sp. nov. isolated from saline soil.</title>
        <authorList>
            <person name="Sun J.-Q."/>
            <person name="Xu L."/>
        </authorList>
    </citation>
    <scope>NUCLEOTIDE SEQUENCE [LARGE SCALE GENOMIC DNA]</scope>
    <source>
        <strain evidence="9">M4U3P1</strain>
    </source>
</reference>
<keyword evidence="3 5" id="KW-0157">Chromophore</keyword>
<feature type="binding site" evidence="4">
    <location>
        <begin position="226"/>
        <end position="232"/>
    </location>
    <ligand>
        <name>FAD</name>
        <dbReference type="ChEBI" id="CHEBI:57692"/>
    </ligand>
</feature>
<comment type="cofactor">
    <cofactor evidence="4">
        <name>FAD</name>
        <dbReference type="ChEBI" id="CHEBI:57692"/>
    </cofactor>
    <text evidence="4">Binds 1 FAD per subunit.</text>
</comment>
<evidence type="ECO:0000313" key="9">
    <source>
        <dbReference type="Proteomes" id="UP000318138"/>
    </source>
</evidence>
<dbReference type="InterPro" id="IPR018394">
    <property type="entry name" value="DNA_photolyase_1_CS_C"/>
</dbReference>
<comment type="similarity">
    <text evidence="5">Belongs to the DNA photolyase family.</text>
</comment>
<dbReference type="PANTHER" id="PTHR11455:SF9">
    <property type="entry name" value="CRYPTOCHROME CIRCADIAN CLOCK 5 ISOFORM X1"/>
    <property type="match status" value="1"/>
</dbReference>
<feature type="domain" description="Photolyase/cryptochrome alpha/beta" evidence="7">
    <location>
        <begin position="1"/>
        <end position="130"/>
    </location>
</feature>
<evidence type="ECO:0000256" key="6">
    <source>
        <dbReference type="SAM" id="MobiDB-lite"/>
    </source>
</evidence>
<dbReference type="KEGG" id="psua:FLK61_41555"/>
<evidence type="ECO:0000256" key="5">
    <source>
        <dbReference type="RuleBase" id="RU004182"/>
    </source>
</evidence>
<dbReference type="PRINTS" id="PR00147">
    <property type="entry name" value="DNAPHOTLYASE"/>
</dbReference>
<evidence type="ECO:0000256" key="4">
    <source>
        <dbReference type="PIRSR" id="PIRSR602081-1"/>
    </source>
</evidence>
<dbReference type="InterPro" id="IPR002081">
    <property type="entry name" value="Cryptochrome/DNA_photolyase_1"/>
</dbReference>
<dbReference type="Gene3D" id="1.25.40.80">
    <property type="match status" value="1"/>
</dbReference>
<feature type="binding site" evidence="4">
    <location>
        <position position="214"/>
    </location>
    <ligand>
        <name>FAD</name>
        <dbReference type="ChEBI" id="CHEBI:57692"/>
    </ligand>
</feature>
<dbReference type="InterPro" id="IPR036155">
    <property type="entry name" value="Crypto/Photolyase_N_sf"/>
</dbReference>
<dbReference type="Pfam" id="PF03441">
    <property type="entry name" value="FAD_binding_7"/>
    <property type="match status" value="1"/>
</dbReference>
<keyword evidence="9" id="KW-1185">Reference proteome</keyword>
<dbReference type="SUPFAM" id="SSF52425">
    <property type="entry name" value="Cryptochrome/photolyase, N-terminal domain"/>
    <property type="match status" value="1"/>
</dbReference>
<proteinExistence type="inferred from homology"/>
<dbReference type="Proteomes" id="UP000318138">
    <property type="component" value="Chromosome"/>
</dbReference>
<dbReference type="SUPFAM" id="SSF48173">
    <property type="entry name" value="Cryptochrome/photolyase FAD-binding domain"/>
    <property type="match status" value="1"/>
</dbReference>
<dbReference type="EMBL" id="CP041372">
    <property type="protein sequence ID" value="QKS73078.1"/>
    <property type="molecule type" value="Genomic_DNA"/>
</dbReference>
<dbReference type="GO" id="GO:0006950">
    <property type="term" value="P:response to stress"/>
    <property type="evidence" value="ECO:0007669"/>
    <property type="project" value="UniProtKB-ARBA"/>
</dbReference>
<dbReference type="GO" id="GO:0009416">
    <property type="term" value="P:response to light stimulus"/>
    <property type="evidence" value="ECO:0007669"/>
    <property type="project" value="TreeGrafter"/>
</dbReference>
<gene>
    <name evidence="8" type="ORF">FLK61_41555</name>
</gene>
<dbReference type="InterPro" id="IPR014729">
    <property type="entry name" value="Rossmann-like_a/b/a_fold"/>
</dbReference>
<dbReference type="PROSITE" id="PS00394">
    <property type="entry name" value="DNA_PHOTOLYASES_1_1"/>
    <property type="match status" value="1"/>
</dbReference>